<feature type="compositionally biased region" description="Low complexity" evidence="1">
    <location>
        <begin position="68"/>
        <end position="77"/>
    </location>
</feature>
<feature type="compositionally biased region" description="Polar residues" evidence="1">
    <location>
        <begin position="78"/>
        <end position="87"/>
    </location>
</feature>
<dbReference type="AlphaFoldDB" id="A0A9P8T063"/>
<reference evidence="2" key="1">
    <citation type="journal article" date="2021" name="Open Biol.">
        <title>Shared evolutionary footprints suggest mitochondrial oxidative damage underlies multiple complex I losses in fungi.</title>
        <authorList>
            <person name="Schikora-Tamarit M.A."/>
            <person name="Marcet-Houben M."/>
            <person name="Nosek J."/>
            <person name="Gabaldon T."/>
        </authorList>
    </citation>
    <scope>NUCLEOTIDE SEQUENCE</scope>
    <source>
        <strain evidence="2">NCAIM Y.01608</strain>
    </source>
</reference>
<organism evidence="2 3">
    <name type="scientific">Ogataea polymorpha</name>
    <dbReference type="NCBI Taxonomy" id="460523"/>
    <lineage>
        <taxon>Eukaryota</taxon>
        <taxon>Fungi</taxon>
        <taxon>Dikarya</taxon>
        <taxon>Ascomycota</taxon>
        <taxon>Saccharomycotina</taxon>
        <taxon>Pichiomycetes</taxon>
        <taxon>Pichiales</taxon>
        <taxon>Pichiaceae</taxon>
        <taxon>Ogataea</taxon>
    </lineage>
</organism>
<name>A0A9P8T063_9ASCO</name>
<comment type="caution">
    <text evidence="2">The sequence shown here is derived from an EMBL/GenBank/DDBJ whole genome shotgun (WGS) entry which is preliminary data.</text>
</comment>
<keyword evidence="3" id="KW-1185">Reference proteome</keyword>
<reference evidence="2" key="2">
    <citation type="submission" date="2021-01" db="EMBL/GenBank/DDBJ databases">
        <authorList>
            <person name="Schikora-Tamarit M.A."/>
        </authorList>
    </citation>
    <scope>NUCLEOTIDE SEQUENCE</scope>
    <source>
        <strain evidence="2">NCAIM Y.01608</strain>
    </source>
</reference>
<proteinExistence type="predicted"/>
<evidence type="ECO:0000313" key="2">
    <source>
        <dbReference type="EMBL" id="KAH3660844.1"/>
    </source>
</evidence>
<dbReference type="Proteomes" id="UP000788993">
    <property type="component" value="Unassembled WGS sequence"/>
</dbReference>
<evidence type="ECO:0000313" key="3">
    <source>
        <dbReference type="Proteomes" id="UP000788993"/>
    </source>
</evidence>
<evidence type="ECO:0000256" key="1">
    <source>
        <dbReference type="SAM" id="MobiDB-lite"/>
    </source>
</evidence>
<gene>
    <name evidence="2" type="ORF">OGATHE_005176</name>
</gene>
<sequence length="87" mass="9141">MLVATTGMCDEDTDAYIVNVNADSKVVTCNHRTNVRSLASQTLASTLIGPDCLIKVFGLTTPGGRTISSSSDSYPSSLDTLENTGIK</sequence>
<dbReference type="EMBL" id="JAEUBD010001468">
    <property type="protein sequence ID" value="KAH3660844.1"/>
    <property type="molecule type" value="Genomic_DNA"/>
</dbReference>
<feature type="region of interest" description="Disordered" evidence="1">
    <location>
        <begin position="67"/>
        <end position="87"/>
    </location>
</feature>
<protein>
    <submittedName>
        <fullName evidence="2">Uncharacterized protein</fullName>
    </submittedName>
</protein>
<accession>A0A9P8T063</accession>